<dbReference type="EMBL" id="JADKCH010000010">
    <property type="protein sequence ID" value="MBK8572893.1"/>
    <property type="molecule type" value="Genomic_DNA"/>
</dbReference>
<dbReference type="InterPro" id="IPR014782">
    <property type="entry name" value="Peptidase_M1_dom"/>
</dbReference>
<evidence type="ECO:0000256" key="1">
    <source>
        <dbReference type="SAM" id="SignalP"/>
    </source>
</evidence>
<dbReference type="CDD" id="cd09604">
    <property type="entry name" value="M1_APN_like"/>
    <property type="match status" value="1"/>
</dbReference>
<name>A0A936F2H7_9BACT</name>
<evidence type="ECO:0000259" key="2">
    <source>
        <dbReference type="Pfam" id="PF01433"/>
    </source>
</evidence>
<dbReference type="SUPFAM" id="SSF55486">
    <property type="entry name" value="Metalloproteases ('zincins'), catalytic domain"/>
    <property type="match status" value="1"/>
</dbReference>
<comment type="caution">
    <text evidence="3">The sequence shown here is derived from an EMBL/GenBank/DDBJ whole genome shotgun (WGS) entry which is preliminary data.</text>
</comment>
<dbReference type="AlphaFoldDB" id="A0A936F2H7"/>
<dbReference type="InterPro" id="IPR027268">
    <property type="entry name" value="Peptidase_M4/M1_CTD_sf"/>
</dbReference>
<feature type="chain" id="PRO_5037705511" evidence="1">
    <location>
        <begin position="20"/>
        <end position="653"/>
    </location>
</feature>
<protein>
    <submittedName>
        <fullName evidence="3">M1 family metallopeptidase</fullName>
    </submittedName>
</protein>
<feature type="signal peptide" evidence="1">
    <location>
        <begin position="1"/>
        <end position="19"/>
    </location>
</feature>
<accession>A0A936F2H7</accession>
<gene>
    <name evidence="3" type="ORF">IPN91_09655</name>
</gene>
<dbReference type="Pfam" id="PF01433">
    <property type="entry name" value="Peptidase_M1"/>
    <property type="match status" value="1"/>
</dbReference>
<reference evidence="3 4" key="1">
    <citation type="submission" date="2020-10" db="EMBL/GenBank/DDBJ databases">
        <title>Connecting structure to function with the recovery of over 1000 high-quality activated sludge metagenome-assembled genomes encoding full-length rRNA genes using long-read sequencing.</title>
        <authorList>
            <person name="Singleton C.M."/>
            <person name="Petriglieri F."/>
            <person name="Kristensen J.M."/>
            <person name="Kirkegaard R.H."/>
            <person name="Michaelsen T.Y."/>
            <person name="Andersen M.H."/>
            <person name="Karst S.M."/>
            <person name="Dueholm M.S."/>
            <person name="Nielsen P.H."/>
            <person name="Albertsen M."/>
        </authorList>
    </citation>
    <scope>NUCLEOTIDE SEQUENCE [LARGE SCALE GENOMIC DNA]</scope>
    <source>
        <strain evidence="3">OdNE_18-Q3-R46-58_MAXAC.008</strain>
    </source>
</reference>
<dbReference type="GO" id="GO:0008270">
    <property type="term" value="F:zinc ion binding"/>
    <property type="evidence" value="ECO:0007669"/>
    <property type="project" value="InterPro"/>
</dbReference>
<evidence type="ECO:0000313" key="4">
    <source>
        <dbReference type="Proteomes" id="UP000709959"/>
    </source>
</evidence>
<sequence length="653" mass="74633">MGRRWIALLVMFAAVGLAAGPRTWTPEKWFDKARSPRIANYRIEATLDFEHKTLEGRETISWRNAGTAPTQELPLHLYLNAFKGPQSRFVQESGGRLRMDRLDRPADPQSWGYCRLTSVRMEGRDLEGHDGEDETVRWLKLPRAVPPGETIQVEVTWENRYPKVFARSGWAGDFLMSGQWYPKVGVYQGDRWNCHAYHANTEFFADFGTYDVTLSLPNALGLAHTGTAIPHIDPGGVERDAAQDPKRPLNFLWRLHAEDVHDFAWAVRPSASWQKPAMYEYRGIQVFYYINGPNRGNFQRQRRAVESALRWSEEWFFKYPYPTLTVIDTPKEAGGADGMEYPTLITASSVAFDPFGVRAPELVAMHEFGHQYFYGLLASNEFEEPWLDEGLSSWFTHKALERSYHALLGGRRFQVGTDFGEWAGYWLLPSADPLTCFGFNTLNLESYFITAYSKPTLVLNQLEAMLGRPVMEQVLRAYAQEMAFHHPTRHDFRRIAERVSGRDLSGFWRDFVEGTEVLDYAIRGVKTREVTQGGWLFSDQAPVFASPQPAAPGRVGSITLERKGGIRVPITLWVRLENREEQRLVWDGQDRWITYEFDSPVAAAVLDPDGNYPMLKDRLHASYIPKPVRRGFHYWAQMAWGAVAGWLQGCGIG</sequence>
<dbReference type="Gene3D" id="1.10.390.10">
    <property type="entry name" value="Neutral Protease Domain 2"/>
    <property type="match status" value="1"/>
</dbReference>
<evidence type="ECO:0000313" key="3">
    <source>
        <dbReference type="EMBL" id="MBK8572893.1"/>
    </source>
</evidence>
<organism evidence="3 4">
    <name type="scientific">Candidatus Geothrix odensensis</name>
    <dbReference type="NCBI Taxonomy" id="2954440"/>
    <lineage>
        <taxon>Bacteria</taxon>
        <taxon>Pseudomonadati</taxon>
        <taxon>Acidobacteriota</taxon>
        <taxon>Holophagae</taxon>
        <taxon>Holophagales</taxon>
        <taxon>Holophagaceae</taxon>
        <taxon>Geothrix</taxon>
    </lineage>
</organism>
<feature type="domain" description="Peptidase M1 membrane alanine aminopeptidase" evidence="2">
    <location>
        <begin position="307"/>
        <end position="510"/>
    </location>
</feature>
<dbReference type="GO" id="GO:0008237">
    <property type="term" value="F:metallopeptidase activity"/>
    <property type="evidence" value="ECO:0007669"/>
    <property type="project" value="InterPro"/>
</dbReference>
<keyword evidence="1" id="KW-0732">Signal</keyword>
<proteinExistence type="predicted"/>
<dbReference type="Proteomes" id="UP000709959">
    <property type="component" value="Unassembled WGS sequence"/>
</dbReference>